<reference evidence="8" key="2">
    <citation type="submission" date="2011-04" db="EMBL/GenBank/DDBJ databases">
        <title>The complete genome of chromosome of Treponema succinifaciens DSM 2489.</title>
        <authorList>
            <person name="Lucas S."/>
            <person name="Copeland A."/>
            <person name="Lapidus A."/>
            <person name="Bruce D."/>
            <person name="Goodwin L."/>
            <person name="Pitluck S."/>
            <person name="Peters L."/>
            <person name="Kyrpides N."/>
            <person name="Mavromatis K."/>
            <person name="Ivanova N."/>
            <person name="Ovchinnikova G."/>
            <person name="Teshima H."/>
            <person name="Detter J.C."/>
            <person name="Tapia R."/>
            <person name="Han C."/>
            <person name="Land M."/>
            <person name="Hauser L."/>
            <person name="Markowitz V."/>
            <person name="Cheng J.-F."/>
            <person name="Hugenholtz P."/>
            <person name="Woyke T."/>
            <person name="Wu D."/>
            <person name="Gronow S."/>
            <person name="Wellnitz S."/>
            <person name="Brambilla E."/>
            <person name="Klenk H.-P."/>
            <person name="Eisen J.A."/>
        </authorList>
    </citation>
    <scope>NUCLEOTIDE SEQUENCE [LARGE SCALE GENOMIC DNA]</scope>
    <source>
        <strain evidence="8">ATCC 33096 / DSM 2489 / 6091</strain>
    </source>
</reference>
<evidence type="ECO:0000259" key="5">
    <source>
        <dbReference type="PROSITE" id="PS50111"/>
    </source>
</evidence>
<keyword evidence="4" id="KW-0472">Membrane</keyword>
<comment type="similarity">
    <text evidence="2">Belongs to the methyl-accepting chemotaxis (MCP) protein family.</text>
</comment>
<dbReference type="RefSeq" id="WP_013702430.1">
    <property type="nucleotide sequence ID" value="NC_015385.1"/>
</dbReference>
<feature type="transmembrane region" description="Helical" evidence="4">
    <location>
        <begin position="274"/>
        <end position="297"/>
    </location>
</feature>
<evidence type="ECO:0000256" key="2">
    <source>
        <dbReference type="ARBA" id="ARBA00029447"/>
    </source>
</evidence>
<dbReference type="SUPFAM" id="SSF58104">
    <property type="entry name" value="Methyl-accepting chemotaxis protein (MCP) signaling domain"/>
    <property type="match status" value="2"/>
</dbReference>
<keyword evidence="8" id="KW-1185">Reference proteome</keyword>
<dbReference type="GeneID" id="302999881"/>
<proteinExistence type="inferred from homology"/>
<keyword evidence="4" id="KW-1133">Transmembrane helix</keyword>
<dbReference type="PANTHER" id="PTHR32089">
    <property type="entry name" value="METHYL-ACCEPTING CHEMOTAXIS PROTEIN MCPB"/>
    <property type="match status" value="1"/>
</dbReference>
<organism evidence="7 8">
    <name type="scientific">Treponema succinifaciens (strain ATCC 33096 / DSM 2489 / 6091)</name>
    <dbReference type="NCBI Taxonomy" id="869209"/>
    <lineage>
        <taxon>Bacteria</taxon>
        <taxon>Pseudomonadati</taxon>
        <taxon>Spirochaetota</taxon>
        <taxon>Spirochaetia</taxon>
        <taxon>Spirochaetales</taxon>
        <taxon>Treponemataceae</taxon>
        <taxon>Treponema</taxon>
    </lineage>
</organism>
<keyword evidence="1 3" id="KW-0807">Transducer</keyword>
<feature type="domain" description="HAMP" evidence="6">
    <location>
        <begin position="298"/>
        <end position="356"/>
    </location>
</feature>
<dbReference type="HOGENOM" id="CLU_000445_107_19_12"/>
<evidence type="ECO:0000256" key="1">
    <source>
        <dbReference type="ARBA" id="ARBA00023224"/>
    </source>
</evidence>
<dbReference type="Gene3D" id="6.10.340.10">
    <property type="match status" value="1"/>
</dbReference>
<dbReference type="Proteomes" id="UP000006852">
    <property type="component" value="Chromosome"/>
</dbReference>
<dbReference type="GO" id="GO:0007165">
    <property type="term" value="P:signal transduction"/>
    <property type="evidence" value="ECO:0007669"/>
    <property type="project" value="UniProtKB-KW"/>
</dbReference>
<dbReference type="InterPro" id="IPR003660">
    <property type="entry name" value="HAMP_dom"/>
</dbReference>
<sequence length="689" mass="75924">MSKAKSIVFNFFVLFFASFFSIAFVVAGSRILFNKDAKKILNQSARIKELEFSSNLDGELLLATKMAKSPLISHYMENPQDASLSKAAMEEILSYQDAFKGKNTFSIADTDLLYYSNGKYLYTLDKSDPANSWFTSCLAISEDYTFIVSYDTVLKKTMLWVNAVVRDETKKGIGLIGTGVDLSDFVNMMYNNLEKNRKMFFYNKNKEITGAENTQLLEDKAKIESQLPEMGKIDNFPVEKTFLCGKKGCYEIVPIPSVDWMMVIFLPYTMTVALSYAVAPLGAVLILLLLIAAAITLKRLVKPLLVLNDAVKNISAGNADLTKRLNSNSDAATIGLIKKIEKGFNAFIEKLQQIIITVKKSKEELFESLENLRRSIHKIVNSIEEINQHIDGMESSVSEQSGFSNQTSDAVNQISEKISSLNKMILTQNQSIEEASSSVVQMIGNINSVNNSVAKLSDSFSALEASTTQGVKKQKEVNERISEIENQSKMLQDANLIISSIASQTNLLAMNAAIEAAHAGEAGKGFSVVADEIRKLSETSSEQSKTIGQQLTAIQESISNIVVTSGDSEKVLHSVADSIHNTDGLVQSIMQAMKEQECGSKQISDSLALLQSSSQEVRDASMQTEQKNESILEETKKLQNSSKTIKNRINEMAECARSITQEAETLGGLSDGVDRSLEKIGSEIDLFKV</sequence>
<dbReference type="PANTHER" id="PTHR32089:SF112">
    <property type="entry name" value="LYSOZYME-LIKE PROTEIN-RELATED"/>
    <property type="match status" value="1"/>
</dbReference>
<dbReference type="PROSITE" id="PS50885">
    <property type="entry name" value="HAMP"/>
    <property type="match status" value="1"/>
</dbReference>
<reference evidence="7 8" key="1">
    <citation type="journal article" date="2011" name="Stand. Genomic Sci.">
        <title>Complete genome sequence of Treponema succinifaciens type strain (6091).</title>
        <authorList>
            <person name="Han C."/>
            <person name="Gronow S."/>
            <person name="Teshima H."/>
            <person name="Lapidus A."/>
            <person name="Nolan M."/>
            <person name="Lucas S."/>
            <person name="Hammon N."/>
            <person name="Deshpande S."/>
            <person name="Cheng J.F."/>
            <person name="Zeytun A."/>
            <person name="Tapia R."/>
            <person name="Goodwin L."/>
            <person name="Pitluck S."/>
            <person name="Liolios K."/>
            <person name="Pagani I."/>
            <person name="Ivanova N."/>
            <person name="Mavromatis K."/>
            <person name="Mikhailova N."/>
            <person name="Huntemann M."/>
            <person name="Pati A."/>
            <person name="Chen A."/>
            <person name="Palaniappan K."/>
            <person name="Land M."/>
            <person name="Hauser L."/>
            <person name="Brambilla E.M."/>
            <person name="Rohde M."/>
            <person name="Goker M."/>
            <person name="Woyke T."/>
            <person name="Bristow J."/>
            <person name="Eisen J.A."/>
            <person name="Markowitz V."/>
            <person name="Hugenholtz P."/>
            <person name="Kyrpides N.C."/>
            <person name="Klenk H.P."/>
            <person name="Detter J.C."/>
        </authorList>
    </citation>
    <scope>NUCLEOTIDE SEQUENCE [LARGE SCALE GENOMIC DNA]</scope>
    <source>
        <strain evidence="8">ATCC 33096 / DSM 2489 / 6091</strain>
    </source>
</reference>
<dbReference type="EMBL" id="CP002631">
    <property type="protein sequence ID" value="AEB15178.1"/>
    <property type="molecule type" value="Genomic_DNA"/>
</dbReference>
<evidence type="ECO:0000256" key="4">
    <source>
        <dbReference type="SAM" id="Phobius"/>
    </source>
</evidence>
<evidence type="ECO:0000313" key="8">
    <source>
        <dbReference type="Proteomes" id="UP000006852"/>
    </source>
</evidence>
<dbReference type="GO" id="GO:0016020">
    <property type="term" value="C:membrane"/>
    <property type="evidence" value="ECO:0007669"/>
    <property type="project" value="InterPro"/>
</dbReference>
<gene>
    <name evidence="7" type="ordered locus">Tresu_2315</name>
</gene>
<feature type="domain" description="Methyl-accepting transducer" evidence="5">
    <location>
        <begin position="403"/>
        <end position="625"/>
    </location>
</feature>
<accession>F2NWI9</accession>
<dbReference type="STRING" id="869209.Tresu_2315"/>
<protein>
    <submittedName>
        <fullName evidence="7">Methyl-accepting chemotaxis sensory transducer</fullName>
    </submittedName>
</protein>
<dbReference type="AlphaFoldDB" id="F2NWI9"/>
<dbReference type="PROSITE" id="PS50111">
    <property type="entry name" value="CHEMOTAXIS_TRANSDUC_2"/>
    <property type="match status" value="1"/>
</dbReference>
<dbReference type="KEGG" id="tsu:Tresu_2315"/>
<name>F2NWI9_TRES6</name>
<dbReference type="Pfam" id="PF00015">
    <property type="entry name" value="MCPsignal"/>
    <property type="match status" value="1"/>
</dbReference>
<evidence type="ECO:0000313" key="7">
    <source>
        <dbReference type="EMBL" id="AEB15178.1"/>
    </source>
</evidence>
<keyword evidence="4" id="KW-0812">Transmembrane</keyword>
<evidence type="ECO:0000259" key="6">
    <source>
        <dbReference type="PROSITE" id="PS50885"/>
    </source>
</evidence>
<feature type="transmembrane region" description="Helical" evidence="4">
    <location>
        <begin position="6"/>
        <end position="33"/>
    </location>
</feature>
<dbReference type="InterPro" id="IPR004089">
    <property type="entry name" value="MCPsignal_dom"/>
</dbReference>
<dbReference type="SMART" id="SM00283">
    <property type="entry name" value="MA"/>
    <property type="match status" value="1"/>
</dbReference>
<evidence type="ECO:0000256" key="3">
    <source>
        <dbReference type="PROSITE-ProRule" id="PRU00284"/>
    </source>
</evidence>
<dbReference type="eggNOG" id="COG0840">
    <property type="taxonomic scope" value="Bacteria"/>
</dbReference>
<dbReference type="Gene3D" id="1.10.287.950">
    <property type="entry name" value="Methyl-accepting chemotaxis protein"/>
    <property type="match status" value="1"/>
</dbReference>